<dbReference type="Proteomes" id="UP000186594">
    <property type="component" value="Unassembled WGS sequence"/>
</dbReference>
<dbReference type="PANTHER" id="PTHR12963:SF4">
    <property type="entry name" value="ACTIVATING SIGNAL COINTEGRATOR 1"/>
    <property type="match status" value="1"/>
</dbReference>
<dbReference type="InterPro" id="IPR039128">
    <property type="entry name" value="TRIP4-like"/>
</dbReference>
<dbReference type="InterPro" id="IPR056994">
    <property type="entry name" value="TRI4_N"/>
</dbReference>
<comment type="caution">
    <text evidence="4">The sequence shown here is derived from an EMBL/GenBank/DDBJ whole genome shotgun (WGS) entry which is preliminary data.</text>
</comment>
<dbReference type="GO" id="GO:0045893">
    <property type="term" value="P:positive regulation of DNA-templated transcription"/>
    <property type="evidence" value="ECO:0007669"/>
    <property type="project" value="TreeGrafter"/>
</dbReference>
<dbReference type="EMBL" id="LXFE01002040">
    <property type="protein sequence ID" value="OLL23234.1"/>
    <property type="molecule type" value="Genomic_DNA"/>
</dbReference>
<evidence type="ECO:0000259" key="2">
    <source>
        <dbReference type="Pfam" id="PF06221"/>
    </source>
</evidence>
<dbReference type="Pfam" id="PF06221">
    <property type="entry name" value="zf-C2HC5"/>
    <property type="match status" value="1"/>
</dbReference>
<evidence type="ECO:0000256" key="1">
    <source>
        <dbReference type="SAM" id="MobiDB-lite"/>
    </source>
</evidence>
<dbReference type="OMA" id="MWASPQE"/>
<feature type="region of interest" description="Disordered" evidence="1">
    <location>
        <begin position="70"/>
        <end position="188"/>
    </location>
</feature>
<dbReference type="GO" id="GO:0005634">
    <property type="term" value="C:nucleus"/>
    <property type="evidence" value="ECO:0007669"/>
    <property type="project" value="InterPro"/>
</dbReference>
<feature type="compositionally biased region" description="Polar residues" evidence="1">
    <location>
        <begin position="278"/>
        <end position="307"/>
    </location>
</feature>
<dbReference type="AlphaFoldDB" id="A0A1U7LKQ6"/>
<dbReference type="GO" id="GO:0008270">
    <property type="term" value="F:zinc ion binding"/>
    <property type="evidence" value="ECO:0007669"/>
    <property type="project" value="InterPro"/>
</dbReference>
<feature type="compositionally biased region" description="Polar residues" evidence="1">
    <location>
        <begin position="132"/>
        <end position="145"/>
    </location>
</feature>
<feature type="domain" description="Activating signal cointegrator 1 N-terminal" evidence="3">
    <location>
        <begin position="6"/>
        <end position="66"/>
    </location>
</feature>
<protein>
    <submittedName>
        <fullName evidence="4">Uncharacterized protein</fullName>
    </submittedName>
</protein>
<proteinExistence type="predicted"/>
<evidence type="ECO:0000313" key="4">
    <source>
        <dbReference type="EMBL" id="OLL23234.1"/>
    </source>
</evidence>
<sequence length="463" mass="52215">MASPALQDWAMNQIRNLFPLDDVSMGQLIAYIMSLSSEREISNYLVDLLGDSPDLRAFIDEFCGKIRTEEDQKIAPMETRTTSNSTTIPPSDAKSRSPRFSNKSVPKRFETGTDDGNDGGKNRRRDRHLVPSKSSDVQNSPSTSREPVPSHPQRSTIGSAGKLTSDLGRTSKRNPDARSKSTKGPVITKVNALSEIDAALKEMELEKSTSQNKKEKKCDCQARRHPLNPLTPNCLHCGKISCLAEGSGPCTFCGKPMLSKQERQEIIKELKLERSQIKMQQGNKKKTPASNKTSTWAQSAGNVNSPIPAQDEERLREMEERKDRLLEYDRTSAGRSKIIDEAADFNDIPTTDKWASPAERALQLKRQQRALRALEKKKRKIMNLDLATQKVTYLYQTDDSESEVEVLGVVELLPEKAKDSLQERPEVMLRFIPSSENSLCFEPNETTQRLRESKWQRVLYDDD</sequence>
<name>A0A1U7LKQ6_NEOID</name>
<feature type="compositionally biased region" description="Polar residues" evidence="1">
    <location>
        <begin position="79"/>
        <end position="89"/>
    </location>
</feature>
<dbReference type="Pfam" id="PF23135">
    <property type="entry name" value="TRI4_N"/>
    <property type="match status" value="1"/>
</dbReference>
<dbReference type="GO" id="GO:0072344">
    <property type="term" value="P:rescue of stalled ribosome"/>
    <property type="evidence" value="ECO:0007669"/>
    <property type="project" value="InterPro"/>
</dbReference>
<dbReference type="PANTHER" id="PTHR12963">
    <property type="entry name" value="THYROID RECEPTOR INTERACTING PROTEIN RELATED"/>
    <property type="match status" value="1"/>
</dbReference>
<dbReference type="STRING" id="1198029.A0A1U7LKQ6"/>
<dbReference type="InterPro" id="IPR009349">
    <property type="entry name" value="TRIP4/RQT4_C2HC5_Znf"/>
</dbReference>
<evidence type="ECO:0000313" key="5">
    <source>
        <dbReference type="Proteomes" id="UP000186594"/>
    </source>
</evidence>
<accession>A0A1U7LKQ6</accession>
<feature type="region of interest" description="Disordered" evidence="1">
    <location>
        <begin position="278"/>
        <end position="314"/>
    </location>
</feature>
<keyword evidence="5" id="KW-1185">Reference proteome</keyword>
<feature type="domain" description="TRIP4/RQT4 C2HC5-type zinc finger" evidence="2">
    <location>
        <begin position="216"/>
        <end position="267"/>
    </location>
</feature>
<evidence type="ECO:0000259" key="3">
    <source>
        <dbReference type="Pfam" id="PF23135"/>
    </source>
</evidence>
<dbReference type="OrthoDB" id="338816at2759"/>
<gene>
    <name evidence="4" type="ORF">NEOLI_002276</name>
</gene>
<organism evidence="4 5">
    <name type="scientific">Neolecta irregularis (strain DAH-3)</name>
    <dbReference type="NCBI Taxonomy" id="1198029"/>
    <lineage>
        <taxon>Eukaryota</taxon>
        <taxon>Fungi</taxon>
        <taxon>Dikarya</taxon>
        <taxon>Ascomycota</taxon>
        <taxon>Taphrinomycotina</taxon>
        <taxon>Neolectales</taxon>
        <taxon>Neolectaceae</taxon>
        <taxon>Neolecta</taxon>
    </lineage>
</organism>
<reference evidence="4 5" key="1">
    <citation type="submission" date="2016-04" db="EMBL/GenBank/DDBJ databases">
        <title>Evolutionary innovation and constraint leading to complex multicellularity in the Ascomycota.</title>
        <authorList>
            <person name="Cisse O."/>
            <person name="Nguyen A."/>
            <person name="Hewitt D.A."/>
            <person name="Jedd G."/>
            <person name="Stajich J.E."/>
        </authorList>
    </citation>
    <scope>NUCLEOTIDE SEQUENCE [LARGE SCALE GENOMIC DNA]</scope>
    <source>
        <strain evidence="4 5">DAH-3</strain>
    </source>
</reference>
<dbReference type="GO" id="GO:0180022">
    <property type="term" value="C:RQC-trigger complex"/>
    <property type="evidence" value="ECO:0007669"/>
    <property type="project" value="InterPro"/>
</dbReference>